<sequence>MNTSDLVNIPNAFLIAGNQTYKITESKDSDFEKGDSSNDGFDNPSETKYVTLDEFKNDFISKLKDELSYVERIQLIKTYFSKNEKEYDLYIALDEEKKLEIRLTMQETAFKSCMLLEKYFQEPNLDSQQQIYHTFRVFEYSYATESEDRVLKVFCSCLGSKGELAWIQSGTQLSGNEVFDLYQMLADILKVKEMVLYDDAHSEIEISSKKIVRIPIRQMKALASTSEEGYSWYEEKGRFEVASLETYQTKQNVVNQSSKSYRSAISLIRKTPLKTAVKTHRGATSLINRLAKQYLEGNKSLTLHHLFQKLDQLTRQAKGKSCNARLLKSSHKALRDLNALFEKCIDVFDTPLILDKEGEAFVNALKQLHDTRIFVRQG</sequence>
<dbReference type="RefSeq" id="WP_006341812.1">
    <property type="nucleotide sequence ID" value="NZ_JSAM01000035.1"/>
</dbReference>
<evidence type="ECO:0000256" key="1">
    <source>
        <dbReference type="SAM" id="MobiDB-lite"/>
    </source>
</evidence>
<reference evidence="2 3" key="1">
    <citation type="journal article" date="2014" name="Mol. Biol. Evol.">
        <title>Massive expansion of Ubiquitination-related gene families within the Chlamydiae.</title>
        <authorList>
            <person name="Domman D."/>
            <person name="Collingro A."/>
            <person name="Lagkouvardos I."/>
            <person name="Gehre L."/>
            <person name="Weinmaier T."/>
            <person name="Rattei T."/>
            <person name="Subtil A."/>
            <person name="Horn M."/>
        </authorList>
    </citation>
    <scope>NUCLEOTIDE SEQUENCE [LARGE SCALE GENOMIC DNA]</scope>
    <source>
        <strain evidence="2 3">OEW1</strain>
    </source>
</reference>
<dbReference type="PATRIC" id="fig|83552.4.peg.645"/>
<name>A0A0C1CB31_9BACT</name>
<feature type="region of interest" description="Disordered" evidence="1">
    <location>
        <begin position="26"/>
        <end position="45"/>
    </location>
</feature>
<gene>
    <name evidence="2" type="ORF">DB43_EP00030</name>
</gene>
<dbReference type="Proteomes" id="UP000031307">
    <property type="component" value="Unassembled WGS sequence"/>
</dbReference>
<dbReference type="EMBL" id="JSAM01000035">
    <property type="protein sequence ID" value="KIA78145.1"/>
    <property type="molecule type" value="Genomic_DNA"/>
</dbReference>
<protein>
    <submittedName>
        <fullName evidence="2">Uncharacterized protein</fullName>
    </submittedName>
</protein>
<comment type="caution">
    <text evidence="2">The sequence shown here is derived from an EMBL/GenBank/DDBJ whole genome shotgun (WGS) entry which is preliminary data.</text>
</comment>
<organism evidence="2 3">
    <name type="scientific">Parachlamydia acanthamoebae</name>
    <dbReference type="NCBI Taxonomy" id="83552"/>
    <lineage>
        <taxon>Bacteria</taxon>
        <taxon>Pseudomonadati</taxon>
        <taxon>Chlamydiota</taxon>
        <taxon>Chlamydiia</taxon>
        <taxon>Parachlamydiales</taxon>
        <taxon>Parachlamydiaceae</taxon>
        <taxon>Parachlamydia</taxon>
    </lineage>
</organism>
<evidence type="ECO:0000313" key="2">
    <source>
        <dbReference type="EMBL" id="KIA78145.1"/>
    </source>
</evidence>
<accession>A0A0C1CB31</accession>
<evidence type="ECO:0000313" key="3">
    <source>
        <dbReference type="Proteomes" id="UP000031307"/>
    </source>
</evidence>
<proteinExistence type="predicted"/>
<feature type="compositionally biased region" description="Basic and acidic residues" evidence="1">
    <location>
        <begin position="26"/>
        <end position="36"/>
    </location>
</feature>
<dbReference type="AlphaFoldDB" id="A0A0C1CB31"/>